<sequence>MNIPQRGADGMHMTVHRNVSDDEKVWHFRSAWNVAALNCTAPQYQPILDGYSAFIKDHARTLKRINDRIDRGYRQQASSRRQAVRAREAQMTSVYNYWALPPARAGFCRAALDMSNQAMAAPPSDPVAFAMANFDTLEAPFEKFFADYQEYRRLSADWDAKYGQQYGPSQPGWVAVQKARANGVVIPTVGASAPAQTLASPSTVSGTVVQNETGAEVPVVPVQEGVVSQPVVEPVPSGETQAAAPTRTPQGLR</sequence>
<evidence type="ECO:0000256" key="1">
    <source>
        <dbReference type="SAM" id="MobiDB-lite"/>
    </source>
</evidence>
<evidence type="ECO:0000313" key="3">
    <source>
        <dbReference type="Proteomes" id="UP000635384"/>
    </source>
</evidence>
<organism evidence="2 3">
    <name type="scientific">Erythrobacter rubeus</name>
    <dbReference type="NCBI Taxonomy" id="2760803"/>
    <lineage>
        <taxon>Bacteria</taxon>
        <taxon>Pseudomonadati</taxon>
        <taxon>Pseudomonadota</taxon>
        <taxon>Alphaproteobacteria</taxon>
        <taxon>Sphingomonadales</taxon>
        <taxon>Erythrobacteraceae</taxon>
        <taxon>Erythrobacter/Porphyrobacter group</taxon>
        <taxon>Erythrobacter</taxon>
    </lineage>
</organism>
<comment type="caution">
    <text evidence="2">The sequence shown here is derived from an EMBL/GenBank/DDBJ whole genome shotgun (WGS) entry which is preliminary data.</text>
</comment>
<feature type="region of interest" description="Disordered" evidence="1">
    <location>
        <begin position="232"/>
        <end position="253"/>
    </location>
</feature>
<evidence type="ECO:0008006" key="4">
    <source>
        <dbReference type="Google" id="ProtNLM"/>
    </source>
</evidence>
<gene>
    <name evidence="2" type="ORF">IB285_09480</name>
</gene>
<name>A0ABR8KWA7_9SPHN</name>
<proteinExistence type="predicted"/>
<dbReference type="Proteomes" id="UP000635384">
    <property type="component" value="Unassembled WGS sequence"/>
</dbReference>
<protein>
    <recommendedName>
        <fullName evidence="4">Lipoprotein</fullName>
    </recommendedName>
</protein>
<evidence type="ECO:0000313" key="2">
    <source>
        <dbReference type="EMBL" id="MBD2842486.1"/>
    </source>
</evidence>
<accession>A0ABR8KWA7</accession>
<keyword evidence="3" id="KW-1185">Reference proteome</keyword>
<reference evidence="2 3" key="1">
    <citation type="submission" date="2020-09" db="EMBL/GenBank/DDBJ databases">
        <authorList>
            <person name="Yoon J.-W."/>
        </authorList>
    </citation>
    <scope>NUCLEOTIDE SEQUENCE [LARGE SCALE GENOMIC DNA]</scope>
    <source>
        <strain evidence="2 3">KMU-140</strain>
    </source>
</reference>
<dbReference type="EMBL" id="JACXLC010000001">
    <property type="protein sequence ID" value="MBD2842486.1"/>
    <property type="molecule type" value="Genomic_DNA"/>
</dbReference>